<dbReference type="VEuPathDB" id="TriTrypDB:TvY486_0305010"/>
<dbReference type="PROSITE" id="PS51257">
    <property type="entry name" value="PROKAR_LIPOPROTEIN"/>
    <property type="match status" value="1"/>
</dbReference>
<sequence length="274" mass="32277">MRRVFLHIPNAAMLGSCFWRFGYNRVAHSSVSHWEVAPSSGSENKTHRDGCLASHETPPPDDEQGFLGQFDELEAASQEIHDLCHAMINYLRKVDPDETECLFEKRCARRFREPVPEHKRRLLHGYGSRAVRRQNCYRTKKEYDEATKLFLQFGEKLLLLLTRPVMDRIIESAGKGHRDHRADGIHRYRHVVERATWRYFPHRWFKHAPFEVQQLRSDIPDVTVANTRAMRDLSTINSLFTLMEPQHPFRSKLEERLFSIINEYDPVHTTRQAK</sequence>
<reference evidence="2" key="1">
    <citation type="journal article" date="2012" name="Proc. Natl. Acad. Sci. U.S.A.">
        <title>Antigenic diversity is generated by distinct evolutionary mechanisms in African trypanosome species.</title>
        <authorList>
            <person name="Jackson A.P."/>
            <person name="Berry A."/>
            <person name="Aslett M."/>
            <person name="Allison H.C."/>
            <person name="Burton P."/>
            <person name="Vavrova-Anderson J."/>
            <person name="Brown R."/>
            <person name="Browne H."/>
            <person name="Corton N."/>
            <person name="Hauser H."/>
            <person name="Gamble J."/>
            <person name="Gilderthorp R."/>
            <person name="Marcello L."/>
            <person name="McQuillan J."/>
            <person name="Otto T.D."/>
            <person name="Quail M.A."/>
            <person name="Sanders M.J."/>
            <person name="van Tonder A."/>
            <person name="Ginger M.L."/>
            <person name="Field M.C."/>
            <person name="Barry J.D."/>
            <person name="Hertz-Fowler C."/>
            <person name="Berriman M."/>
        </authorList>
    </citation>
    <scope>NUCLEOTIDE SEQUENCE</scope>
    <source>
        <strain evidence="2">Y486</strain>
    </source>
</reference>
<evidence type="ECO:0000313" key="2">
    <source>
        <dbReference type="EMBL" id="CCC47330.1"/>
    </source>
</evidence>
<organism evidence="2">
    <name type="scientific">Trypanosoma vivax (strain Y486)</name>
    <dbReference type="NCBI Taxonomy" id="1055687"/>
    <lineage>
        <taxon>Eukaryota</taxon>
        <taxon>Discoba</taxon>
        <taxon>Euglenozoa</taxon>
        <taxon>Kinetoplastea</taxon>
        <taxon>Metakinetoplastina</taxon>
        <taxon>Trypanosomatida</taxon>
        <taxon>Trypanosomatidae</taxon>
        <taxon>Trypanosoma</taxon>
        <taxon>Duttonella</taxon>
    </lineage>
</organism>
<feature type="region of interest" description="Disordered" evidence="1">
    <location>
        <begin position="36"/>
        <end position="64"/>
    </location>
</feature>
<dbReference type="AlphaFoldDB" id="G0TTP9"/>
<accession>G0TTP9</accession>
<proteinExistence type="predicted"/>
<protein>
    <submittedName>
        <fullName evidence="2">Uncharacterized protein</fullName>
    </submittedName>
</protein>
<gene>
    <name evidence="2" type="ORF">TVY486_0305010</name>
</gene>
<name>G0TTP9_TRYVY</name>
<evidence type="ECO:0000256" key="1">
    <source>
        <dbReference type="SAM" id="MobiDB-lite"/>
    </source>
</evidence>
<dbReference type="EMBL" id="HE573019">
    <property type="protein sequence ID" value="CCC47330.1"/>
    <property type="molecule type" value="Genomic_DNA"/>
</dbReference>